<evidence type="ECO:0000256" key="5">
    <source>
        <dbReference type="PROSITE-ProRule" id="PRU01251"/>
    </source>
</evidence>
<dbReference type="InterPro" id="IPR003593">
    <property type="entry name" value="AAA+_ATPase"/>
</dbReference>
<dbReference type="InterPro" id="IPR041546">
    <property type="entry name" value="ClpA/ClpB_AAA_lid"/>
</dbReference>
<dbReference type="Proteomes" id="UP000177885">
    <property type="component" value="Unassembled WGS sequence"/>
</dbReference>
<comment type="caution">
    <text evidence="8">The sequence shown here is derived from an EMBL/GenBank/DDBJ whole genome shotgun (WGS) entry which is preliminary data.</text>
</comment>
<evidence type="ECO:0000256" key="4">
    <source>
        <dbReference type="ARBA" id="ARBA00023186"/>
    </source>
</evidence>
<evidence type="ECO:0000259" key="7">
    <source>
        <dbReference type="PROSITE" id="PS51903"/>
    </source>
</evidence>
<dbReference type="CDD" id="cd00009">
    <property type="entry name" value="AAA"/>
    <property type="match status" value="1"/>
</dbReference>
<dbReference type="InterPro" id="IPR003959">
    <property type="entry name" value="ATPase_AAA_core"/>
</dbReference>
<protein>
    <recommendedName>
        <fullName evidence="7">Clp R domain-containing protein</fullName>
    </recommendedName>
</protein>
<keyword evidence="6" id="KW-0472">Membrane</keyword>
<dbReference type="SMART" id="SM01086">
    <property type="entry name" value="ClpB_D2-small"/>
    <property type="match status" value="1"/>
</dbReference>
<dbReference type="Pfam" id="PF17871">
    <property type="entry name" value="AAA_lid_9"/>
    <property type="match status" value="1"/>
</dbReference>
<keyword evidence="1 5" id="KW-0677">Repeat</keyword>
<dbReference type="EMBL" id="MGDT01000007">
    <property type="protein sequence ID" value="OGL66385.1"/>
    <property type="molecule type" value="Genomic_DNA"/>
</dbReference>
<reference evidence="8 9" key="1">
    <citation type="journal article" date="2016" name="Nat. Commun.">
        <title>Thousands of microbial genomes shed light on interconnected biogeochemical processes in an aquifer system.</title>
        <authorList>
            <person name="Anantharaman K."/>
            <person name="Brown C.T."/>
            <person name="Hug L.A."/>
            <person name="Sharon I."/>
            <person name="Castelle C.J."/>
            <person name="Probst A.J."/>
            <person name="Thomas B.C."/>
            <person name="Singh A."/>
            <person name="Wilkins M.J."/>
            <person name="Karaoz U."/>
            <person name="Brodie E.L."/>
            <person name="Williams K.H."/>
            <person name="Hubbard S.S."/>
            <person name="Banfield J.F."/>
        </authorList>
    </citation>
    <scope>NUCLEOTIDE SEQUENCE [LARGE SCALE GENOMIC DNA]</scope>
</reference>
<proteinExistence type="predicted"/>
<dbReference type="PRINTS" id="PR00300">
    <property type="entry name" value="CLPPROTEASEA"/>
</dbReference>
<dbReference type="GO" id="GO:0016887">
    <property type="term" value="F:ATP hydrolysis activity"/>
    <property type="evidence" value="ECO:0007669"/>
    <property type="project" value="InterPro"/>
</dbReference>
<dbReference type="Pfam" id="PF02861">
    <property type="entry name" value="Clp_N"/>
    <property type="match status" value="1"/>
</dbReference>
<dbReference type="InterPro" id="IPR027417">
    <property type="entry name" value="P-loop_NTPase"/>
</dbReference>
<dbReference type="AlphaFoldDB" id="A0A1F7TKA0"/>
<dbReference type="GO" id="GO:0005737">
    <property type="term" value="C:cytoplasm"/>
    <property type="evidence" value="ECO:0007669"/>
    <property type="project" value="TreeGrafter"/>
</dbReference>
<dbReference type="Pfam" id="PF07724">
    <property type="entry name" value="AAA_2"/>
    <property type="match status" value="1"/>
</dbReference>
<evidence type="ECO:0000313" key="9">
    <source>
        <dbReference type="Proteomes" id="UP000177885"/>
    </source>
</evidence>
<evidence type="ECO:0000256" key="6">
    <source>
        <dbReference type="SAM" id="Phobius"/>
    </source>
</evidence>
<keyword evidence="6" id="KW-1133">Transmembrane helix</keyword>
<evidence type="ECO:0000256" key="3">
    <source>
        <dbReference type="ARBA" id="ARBA00022840"/>
    </source>
</evidence>
<dbReference type="Gene3D" id="1.10.1780.10">
    <property type="entry name" value="Clp, N-terminal domain"/>
    <property type="match status" value="1"/>
</dbReference>
<accession>A0A1F7TKA0</accession>
<dbReference type="InterPro" id="IPR001270">
    <property type="entry name" value="ClpA/B"/>
</dbReference>
<dbReference type="CDD" id="cd19499">
    <property type="entry name" value="RecA-like_ClpB_Hsp104-like"/>
    <property type="match status" value="1"/>
</dbReference>
<feature type="transmembrane region" description="Helical" evidence="6">
    <location>
        <begin position="82"/>
        <end position="101"/>
    </location>
</feature>
<dbReference type="InterPro" id="IPR036628">
    <property type="entry name" value="Clp_N_dom_sf"/>
</dbReference>
<feature type="domain" description="Clp R" evidence="7">
    <location>
        <begin position="136"/>
        <end position="275"/>
    </location>
</feature>
<dbReference type="GO" id="GO:0005524">
    <property type="term" value="F:ATP binding"/>
    <property type="evidence" value="ECO:0007669"/>
    <property type="project" value="UniProtKB-KW"/>
</dbReference>
<dbReference type="InterPro" id="IPR050130">
    <property type="entry name" value="ClpA_ClpB"/>
</dbReference>
<dbReference type="PANTHER" id="PTHR11638:SF18">
    <property type="entry name" value="HEAT SHOCK PROTEIN 104"/>
    <property type="match status" value="1"/>
</dbReference>
<dbReference type="PANTHER" id="PTHR11638">
    <property type="entry name" value="ATP-DEPENDENT CLP PROTEASE"/>
    <property type="match status" value="1"/>
</dbReference>
<dbReference type="SMART" id="SM00382">
    <property type="entry name" value="AAA"/>
    <property type="match status" value="2"/>
</dbReference>
<name>A0A1F7TKA0_9BACT</name>
<dbReference type="Gene3D" id="3.40.50.300">
    <property type="entry name" value="P-loop containing nucleotide triphosphate hydrolases"/>
    <property type="match status" value="2"/>
</dbReference>
<dbReference type="STRING" id="1802385.A2856_01685"/>
<feature type="transmembrane region" description="Helical" evidence="6">
    <location>
        <begin position="48"/>
        <end position="70"/>
    </location>
</feature>
<dbReference type="InterPro" id="IPR019489">
    <property type="entry name" value="Clp_ATPase_C"/>
</dbReference>
<dbReference type="GO" id="GO:0034605">
    <property type="term" value="P:cellular response to heat"/>
    <property type="evidence" value="ECO:0007669"/>
    <property type="project" value="TreeGrafter"/>
</dbReference>
<dbReference type="Pfam" id="PF10431">
    <property type="entry name" value="ClpB_D2-small"/>
    <property type="match status" value="1"/>
</dbReference>
<evidence type="ECO:0000313" key="8">
    <source>
        <dbReference type="EMBL" id="OGL66385.1"/>
    </source>
</evidence>
<organism evidence="8 9">
    <name type="scientific">Candidatus Uhrbacteria bacterium RIFCSPHIGHO2_01_FULL_63_20</name>
    <dbReference type="NCBI Taxonomy" id="1802385"/>
    <lineage>
        <taxon>Bacteria</taxon>
        <taxon>Candidatus Uhriibacteriota</taxon>
    </lineage>
</organism>
<dbReference type="SUPFAM" id="SSF81923">
    <property type="entry name" value="Double Clp-N motif"/>
    <property type="match status" value="1"/>
</dbReference>
<keyword evidence="4" id="KW-0143">Chaperone</keyword>
<dbReference type="SUPFAM" id="SSF52540">
    <property type="entry name" value="P-loop containing nucleoside triphosphate hydrolases"/>
    <property type="match status" value="2"/>
</dbReference>
<dbReference type="Gene3D" id="1.10.8.60">
    <property type="match status" value="2"/>
</dbReference>
<evidence type="ECO:0000256" key="1">
    <source>
        <dbReference type="ARBA" id="ARBA00022737"/>
    </source>
</evidence>
<keyword evidence="6" id="KW-0812">Transmembrane</keyword>
<dbReference type="PROSITE" id="PS51903">
    <property type="entry name" value="CLP_R"/>
    <property type="match status" value="1"/>
</dbReference>
<evidence type="ECO:0000256" key="2">
    <source>
        <dbReference type="ARBA" id="ARBA00022741"/>
    </source>
</evidence>
<keyword evidence="2" id="KW-0547">Nucleotide-binding</keyword>
<gene>
    <name evidence="8" type="ORF">A2856_01685</name>
</gene>
<sequence length="872" mass="94830">MDAPFTTKFDGQPRVMVRVGGVAFAWDERVDAGSIALKKARDSASMGINLAAFFLTVACLLLSIALSLFFPPDVSSIAQPSARGLFGALALLGGCFVFYRLSETSRAHLAMPKRAKDATRPTLEPALPNAKAVNVAPLFSADAMKAVEEAYRLAERYGHAELLPLHLFVGSLTSGEAAAVFARLGVSFEAMKDPLARRLQSQQLGKPPRMSAAAEEALLAAFVNAFWEARAKVSAVEILAEAYARDAFLKELLFDLKVDETQFAACVDWLRIEGKMRERYQRFRRAAAYKPTGAMNRSMTAVATPTLDAFSEDLTSLAARGGLQMLVGRDREIDATFRVIEGGRKSVLLVGPDGTGRGTILAGIAQLMVEERVPALLQDKRLVSLSLPHLMAGVAAEEMQARLVSVLVEAARSKNIVLAIPDLHLAVGAAIEPVLSDAISRGVVYAIATTDIQSYGTLVERSALGRLFEKVDVGEPDEQNAIRILESKIGVIEYEHKVMFTYEAVEKAVKLSDRYLHEQYLPAKAIQVCREAAQEVAKTKGQNAQVTGEDVAKVVADKTGVPLTKVGGDETQALLNMETRLHDRVIGQEEAVKAVSAALRRARTELRSDTRPIAAFLFLGPTGVGKTELAKAIAETYFGSEDSMLRFDMSEYQEAGSVERLLGSSTNPAGLLTEAVRRKPFAILLLDEFEKAHPDILNLFLQVFDDGRLTDAAGRTVDFTNCIIVATSNAGTPYVQQAVSEGKALPEIRTHLMEVELRGIYRPELLNRFDGVIVFKPLTKDEVLQIAYLLVGKVASRLEPKGIAFRATDEAVAELAQKGFDPLFGARPLRRVIQEEVDNAIAKALLEGKVRRRDTIVLKPGGAIDIEKAAEL</sequence>
<dbReference type="InterPro" id="IPR004176">
    <property type="entry name" value="Clp_R_N"/>
</dbReference>
<keyword evidence="3" id="KW-0067">ATP-binding</keyword>